<organism evidence="3">
    <name type="scientific">Notodromas monacha</name>
    <dbReference type="NCBI Taxonomy" id="399045"/>
    <lineage>
        <taxon>Eukaryota</taxon>
        <taxon>Metazoa</taxon>
        <taxon>Ecdysozoa</taxon>
        <taxon>Arthropoda</taxon>
        <taxon>Crustacea</taxon>
        <taxon>Oligostraca</taxon>
        <taxon>Ostracoda</taxon>
        <taxon>Podocopa</taxon>
        <taxon>Podocopida</taxon>
        <taxon>Cypridocopina</taxon>
        <taxon>Cypridoidea</taxon>
        <taxon>Cyprididae</taxon>
        <taxon>Notodromas</taxon>
    </lineage>
</organism>
<dbReference type="EMBL" id="OA882222">
    <property type="protein sequence ID" value="CAD7273897.1"/>
    <property type="molecule type" value="Genomic_DNA"/>
</dbReference>
<proteinExistence type="inferred from homology"/>
<accession>A0A7R9BG86</accession>
<evidence type="ECO:0000313" key="4">
    <source>
        <dbReference type="Proteomes" id="UP000678499"/>
    </source>
</evidence>
<reference evidence="3" key="1">
    <citation type="submission" date="2020-11" db="EMBL/GenBank/DDBJ databases">
        <authorList>
            <person name="Tran Van P."/>
        </authorList>
    </citation>
    <scope>NUCLEOTIDE SEQUENCE</scope>
</reference>
<dbReference type="EMBL" id="CAJPEX010000185">
    <property type="protein sequence ID" value="CAG0914049.1"/>
    <property type="molecule type" value="Genomic_DNA"/>
</dbReference>
<dbReference type="GO" id="GO:0005739">
    <property type="term" value="C:mitochondrion"/>
    <property type="evidence" value="ECO:0007669"/>
    <property type="project" value="TreeGrafter"/>
</dbReference>
<evidence type="ECO:0000313" key="3">
    <source>
        <dbReference type="EMBL" id="CAD7273897.1"/>
    </source>
</evidence>
<feature type="domain" description="Complex 1 LYR protein" evidence="2">
    <location>
        <begin position="7"/>
        <end position="62"/>
    </location>
</feature>
<dbReference type="PANTHER" id="PTHR13166:SF7">
    <property type="entry name" value="LYR MOTIF-CONTAINING PROTEIN 4"/>
    <property type="match status" value="1"/>
</dbReference>
<dbReference type="Proteomes" id="UP000678499">
    <property type="component" value="Unassembled WGS sequence"/>
</dbReference>
<comment type="similarity">
    <text evidence="1">Belongs to the complex I LYR family.</text>
</comment>
<dbReference type="InterPro" id="IPR045297">
    <property type="entry name" value="Complex1_LYR_LYRM4"/>
</dbReference>
<gene>
    <name evidence="3" type="ORF">NMOB1V02_LOCUS1764</name>
</gene>
<dbReference type="Pfam" id="PF05347">
    <property type="entry name" value="Complex1_LYR"/>
    <property type="match status" value="1"/>
</dbReference>
<dbReference type="GO" id="GO:0016226">
    <property type="term" value="P:iron-sulfur cluster assembly"/>
    <property type="evidence" value="ECO:0007669"/>
    <property type="project" value="InterPro"/>
</dbReference>
<dbReference type="InterPro" id="IPR008011">
    <property type="entry name" value="Complex1_LYR_dom"/>
</dbReference>
<dbReference type="PANTHER" id="PTHR13166">
    <property type="entry name" value="PROTEIN C6ORF149"/>
    <property type="match status" value="1"/>
</dbReference>
<dbReference type="InterPro" id="IPR051522">
    <property type="entry name" value="ISC_assembly_LYR"/>
</dbReference>
<sequence length="90" mass="10530">MSVGRSEILSLYRTLLKESKRFTDYNFRSYALRRVTDEFKANKNKSDPAEIRKLLDNGKEQVAVIRRQVTLGMLYRSPANVLEVVHENRV</sequence>
<protein>
    <recommendedName>
        <fullName evidence="2">Complex 1 LYR protein domain-containing protein</fullName>
    </recommendedName>
</protein>
<dbReference type="CDD" id="cd20264">
    <property type="entry name" value="Complex1_LYR_LYRM4"/>
    <property type="match status" value="1"/>
</dbReference>
<evidence type="ECO:0000259" key="2">
    <source>
        <dbReference type="Pfam" id="PF05347"/>
    </source>
</evidence>
<dbReference type="GO" id="GO:1990221">
    <property type="term" value="C:L-cysteine desulfurase complex"/>
    <property type="evidence" value="ECO:0007669"/>
    <property type="project" value="TreeGrafter"/>
</dbReference>
<dbReference type="OrthoDB" id="275715at2759"/>
<keyword evidence="4" id="KW-1185">Reference proteome</keyword>
<dbReference type="AlphaFoldDB" id="A0A7R9BG86"/>
<evidence type="ECO:0000256" key="1">
    <source>
        <dbReference type="ARBA" id="ARBA00009508"/>
    </source>
</evidence>
<name>A0A7R9BG86_9CRUS</name>